<evidence type="ECO:0000256" key="6">
    <source>
        <dbReference type="ARBA" id="ARBA00023136"/>
    </source>
</evidence>
<keyword evidence="6 7" id="KW-0472">Membrane</keyword>
<evidence type="ECO:0000256" key="1">
    <source>
        <dbReference type="ARBA" id="ARBA00004651"/>
    </source>
</evidence>
<feature type="transmembrane region" description="Helical" evidence="7">
    <location>
        <begin position="47"/>
        <end position="64"/>
    </location>
</feature>
<proteinExistence type="inferred from homology"/>
<dbReference type="PANTHER" id="PTHR33452:SF1">
    <property type="entry name" value="INNER MEMBRANE PROTEIN YPHA-RELATED"/>
    <property type="match status" value="1"/>
</dbReference>
<dbReference type="Proteomes" id="UP000290657">
    <property type="component" value="Unassembled WGS sequence"/>
</dbReference>
<sequence length="129" mass="14130">MTTNSDIGKLLLRILLGALMLFHGIAKVNHGIAFIMGRITQAGLPEFLAYGVYVGEIIAPILLILGLKTRFAAFIVAVTMLFAIYLVHANDLLTLTQTGAWAIELQMFYLGTAIVIMFMGAGRISWDKE</sequence>
<dbReference type="PANTHER" id="PTHR33452">
    <property type="entry name" value="OXIDOREDUCTASE CATD-RELATED"/>
    <property type="match status" value="1"/>
</dbReference>
<evidence type="ECO:0000256" key="7">
    <source>
        <dbReference type="SAM" id="Phobius"/>
    </source>
</evidence>
<dbReference type="InterPro" id="IPR051907">
    <property type="entry name" value="DoxX-like_oxidoreductase"/>
</dbReference>
<feature type="transmembrane region" description="Helical" evidence="7">
    <location>
        <begin position="12"/>
        <end position="35"/>
    </location>
</feature>
<name>A0A4Q0XUI3_9BACT</name>
<keyword evidence="3" id="KW-1003">Cell membrane</keyword>
<evidence type="ECO:0000313" key="9">
    <source>
        <dbReference type="Proteomes" id="UP000290657"/>
    </source>
</evidence>
<evidence type="ECO:0000256" key="4">
    <source>
        <dbReference type="ARBA" id="ARBA00022692"/>
    </source>
</evidence>
<dbReference type="Pfam" id="PF07681">
    <property type="entry name" value="DoxX"/>
    <property type="match status" value="1"/>
</dbReference>
<evidence type="ECO:0000256" key="5">
    <source>
        <dbReference type="ARBA" id="ARBA00022989"/>
    </source>
</evidence>
<gene>
    <name evidence="8" type="ORF">CRV04_00880</name>
</gene>
<keyword evidence="5 7" id="KW-1133">Transmembrane helix</keyword>
<protein>
    <submittedName>
        <fullName evidence="8">GntR family transcriptional regulator</fullName>
    </submittedName>
</protein>
<feature type="transmembrane region" description="Helical" evidence="7">
    <location>
        <begin position="108"/>
        <end position="126"/>
    </location>
</feature>
<dbReference type="InterPro" id="IPR032808">
    <property type="entry name" value="DoxX"/>
</dbReference>
<evidence type="ECO:0000256" key="2">
    <source>
        <dbReference type="ARBA" id="ARBA00006679"/>
    </source>
</evidence>
<evidence type="ECO:0000256" key="3">
    <source>
        <dbReference type="ARBA" id="ARBA00022475"/>
    </source>
</evidence>
<dbReference type="OrthoDB" id="280866at2"/>
<dbReference type="RefSeq" id="WP_128994729.1">
    <property type="nucleotide sequence ID" value="NZ_PDKN01000001.1"/>
</dbReference>
<dbReference type="AlphaFoldDB" id="A0A4Q0XUI3"/>
<feature type="transmembrane region" description="Helical" evidence="7">
    <location>
        <begin position="71"/>
        <end position="88"/>
    </location>
</feature>
<evidence type="ECO:0000313" key="8">
    <source>
        <dbReference type="EMBL" id="RXJ60595.1"/>
    </source>
</evidence>
<accession>A0A4Q0XUI3</accession>
<reference evidence="8 9" key="1">
    <citation type="submission" date="2017-10" db="EMBL/GenBank/DDBJ databases">
        <title>Genomics of the genus Arcobacter.</title>
        <authorList>
            <person name="Perez-Cataluna A."/>
            <person name="Figueras M.J."/>
        </authorList>
    </citation>
    <scope>NUCLEOTIDE SEQUENCE [LARGE SCALE GENOMIC DNA]</scope>
    <source>
        <strain evidence="8 9">CECT 8987</strain>
    </source>
</reference>
<dbReference type="EMBL" id="PDKN01000001">
    <property type="protein sequence ID" value="RXJ60595.1"/>
    <property type="molecule type" value="Genomic_DNA"/>
</dbReference>
<keyword evidence="9" id="KW-1185">Reference proteome</keyword>
<dbReference type="GO" id="GO:0005886">
    <property type="term" value="C:plasma membrane"/>
    <property type="evidence" value="ECO:0007669"/>
    <property type="project" value="UniProtKB-SubCell"/>
</dbReference>
<keyword evidence="4 7" id="KW-0812">Transmembrane</keyword>
<comment type="subcellular location">
    <subcellularLocation>
        <location evidence="1">Cell membrane</location>
        <topology evidence="1">Multi-pass membrane protein</topology>
    </subcellularLocation>
</comment>
<organism evidence="8 9">
    <name type="scientific">Candidatus Marinarcus aquaticus</name>
    <dbReference type="NCBI Taxonomy" id="2044504"/>
    <lineage>
        <taxon>Bacteria</taxon>
        <taxon>Pseudomonadati</taxon>
        <taxon>Campylobacterota</taxon>
        <taxon>Epsilonproteobacteria</taxon>
        <taxon>Campylobacterales</taxon>
        <taxon>Arcobacteraceae</taxon>
        <taxon>Candidatus Marinarcus</taxon>
    </lineage>
</organism>
<comment type="caution">
    <text evidence="8">The sequence shown here is derived from an EMBL/GenBank/DDBJ whole genome shotgun (WGS) entry which is preliminary data.</text>
</comment>
<comment type="similarity">
    <text evidence="2">Belongs to the DoxX family.</text>
</comment>